<dbReference type="EMBL" id="GECU01013198">
    <property type="protein sequence ID" value="JAS94508.1"/>
    <property type="molecule type" value="Transcribed_RNA"/>
</dbReference>
<dbReference type="AlphaFoldDB" id="A0A1B6J5S2"/>
<accession>A0A1B6J5S2</accession>
<name>A0A1B6J5S2_9HEMI</name>
<sequence length="221" mass="25847">MDQGFIECTKRHYRRQLLRKLLLAEENNEERVLDSYKKINLKDYCYMIADSWNMVKSVTLKRAWNRINGTSTKELLELEKQRLQQITDELADDEELEVTVAEFVKLANNIAGCSEVDVEDMEEWLQSDNADPGFQIMTDNEIAESVMDEQQSDIIDSDETEEENVPTHGEAFICFENALKWMERQPECEAVQLLAVKRLRDLAARKRATTSRQRTLLEMFK</sequence>
<reference evidence="2" key="1">
    <citation type="submission" date="2015-11" db="EMBL/GenBank/DDBJ databases">
        <title>De novo transcriptome assembly of four potential Pierce s Disease insect vectors from Arizona vineyards.</title>
        <authorList>
            <person name="Tassone E.E."/>
        </authorList>
    </citation>
    <scope>NUCLEOTIDE SEQUENCE</scope>
</reference>
<organism evidence="2">
    <name type="scientific">Homalodisca liturata</name>
    <dbReference type="NCBI Taxonomy" id="320908"/>
    <lineage>
        <taxon>Eukaryota</taxon>
        <taxon>Metazoa</taxon>
        <taxon>Ecdysozoa</taxon>
        <taxon>Arthropoda</taxon>
        <taxon>Hexapoda</taxon>
        <taxon>Insecta</taxon>
        <taxon>Pterygota</taxon>
        <taxon>Neoptera</taxon>
        <taxon>Paraneoptera</taxon>
        <taxon>Hemiptera</taxon>
        <taxon>Auchenorrhyncha</taxon>
        <taxon>Membracoidea</taxon>
        <taxon>Cicadellidae</taxon>
        <taxon>Cicadellinae</taxon>
        <taxon>Proconiini</taxon>
        <taxon>Homalodisca</taxon>
    </lineage>
</organism>
<dbReference type="InterPro" id="IPR004875">
    <property type="entry name" value="DDE_SF_endonuclease_dom"/>
</dbReference>
<dbReference type="GO" id="GO:0003676">
    <property type="term" value="F:nucleic acid binding"/>
    <property type="evidence" value="ECO:0007669"/>
    <property type="project" value="InterPro"/>
</dbReference>
<gene>
    <name evidence="2" type="ORF">g.51992</name>
</gene>
<dbReference type="Pfam" id="PF03184">
    <property type="entry name" value="DDE_1"/>
    <property type="match status" value="1"/>
</dbReference>
<proteinExistence type="predicted"/>
<feature type="domain" description="DDE-1" evidence="1">
    <location>
        <begin position="1"/>
        <end position="64"/>
    </location>
</feature>
<evidence type="ECO:0000259" key="1">
    <source>
        <dbReference type="Pfam" id="PF03184"/>
    </source>
</evidence>
<protein>
    <recommendedName>
        <fullName evidence="1">DDE-1 domain-containing protein</fullName>
    </recommendedName>
</protein>
<evidence type="ECO:0000313" key="2">
    <source>
        <dbReference type="EMBL" id="JAS94508.1"/>
    </source>
</evidence>